<accession>A0ABR4IC78</accession>
<comment type="similarity">
    <text evidence="6">Belongs to the anthrone oxygenase family.</text>
</comment>
<keyword evidence="2 7" id="KW-0812">Transmembrane</keyword>
<evidence type="ECO:0000256" key="1">
    <source>
        <dbReference type="ARBA" id="ARBA00004141"/>
    </source>
</evidence>
<dbReference type="Pfam" id="PF08592">
    <property type="entry name" value="Anthrone_oxy"/>
    <property type="match status" value="1"/>
</dbReference>
<protein>
    <recommendedName>
        <fullName evidence="10">DUF1772-domain-containing protein</fullName>
    </recommendedName>
</protein>
<evidence type="ECO:0000256" key="3">
    <source>
        <dbReference type="ARBA" id="ARBA00022989"/>
    </source>
</evidence>
<dbReference type="Proteomes" id="UP001610335">
    <property type="component" value="Unassembled WGS sequence"/>
</dbReference>
<dbReference type="EMBL" id="JBFXLS010000037">
    <property type="protein sequence ID" value="KAL2825351.1"/>
    <property type="molecule type" value="Genomic_DNA"/>
</dbReference>
<keyword evidence="9" id="KW-1185">Reference proteome</keyword>
<proteinExistence type="inferred from homology"/>
<feature type="transmembrane region" description="Helical" evidence="7">
    <location>
        <begin position="12"/>
        <end position="33"/>
    </location>
</feature>
<comment type="caution">
    <text evidence="8">The sequence shown here is derived from an EMBL/GenBank/DDBJ whole genome shotgun (WGS) entry which is preliminary data.</text>
</comment>
<evidence type="ECO:0000256" key="7">
    <source>
        <dbReference type="SAM" id="Phobius"/>
    </source>
</evidence>
<dbReference type="PANTHER" id="PTHR35042">
    <property type="entry name" value="ANTHRONE OXYGENASE ENCC"/>
    <property type="match status" value="1"/>
</dbReference>
<organism evidence="8 9">
    <name type="scientific">Aspergillus cavernicola</name>
    <dbReference type="NCBI Taxonomy" id="176166"/>
    <lineage>
        <taxon>Eukaryota</taxon>
        <taxon>Fungi</taxon>
        <taxon>Dikarya</taxon>
        <taxon>Ascomycota</taxon>
        <taxon>Pezizomycotina</taxon>
        <taxon>Eurotiomycetes</taxon>
        <taxon>Eurotiomycetidae</taxon>
        <taxon>Eurotiales</taxon>
        <taxon>Aspergillaceae</taxon>
        <taxon>Aspergillus</taxon>
        <taxon>Aspergillus subgen. Nidulantes</taxon>
    </lineage>
</organism>
<dbReference type="PANTHER" id="PTHR35042:SF1">
    <property type="entry name" value="DUF1772-DOMAIN-CONTAINING PROTEIN"/>
    <property type="match status" value="1"/>
</dbReference>
<keyword evidence="4" id="KW-0503">Monooxygenase</keyword>
<comment type="subcellular location">
    <subcellularLocation>
        <location evidence="1">Membrane</location>
        <topology evidence="1">Multi-pass membrane protein</topology>
    </subcellularLocation>
</comment>
<keyword evidence="3 7" id="KW-1133">Transmembrane helix</keyword>
<dbReference type="InterPro" id="IPR013901">
    <property type="entry name" value="Anthrone_oxy"/>
</dbReference>
<evidence type="ECO:0000256" key="6">
    <source>
        <dbReference type="ARBA" id="ARBA00034313"/>
    </source>
</evidence>
<evidence type="ECO:0000256" key="5">
    <source>
        <dbReference type="ARBA" id="ARBA00023136"/>
    </source>
</evidence>
<feature type="transmembrane region" description="Helical" evidence="7">
    <location>
        <begin position="101"/>
        <end position="120"/>
    </location>
</feature>
<keyword evidence="4" id="KW-0560">Oxidoreductase</keyword>
<evidence type="ECO:0008006" key="10">
    <source>
        <dbReference type="Google" id="ProtNLM"/>
    </source>
</evidence>
<name>A0ABR4IC78_9EURO</name>
<keyword evidence="5 7" id="KW-0472">Membrane</keyword>
<feature type="transmembrane region" description="Helical" evidence="7">
    <location>
        <begin position="65"/>
        <end position="81"/>
    </location>
</feature>
<evidence type="ECO:0000256" key="4">
    <source>
        <dbReference type="ARBA" id="ARBA00023033"/>
    </source>
</evidence>
<gene>
    <name evidence="8" type="ORF">BDW59DRAFT_146448</name>
</gene>
<sequence>MSPTIGFRMAQAIGFTGAAWLSGNIAAFSMNAVPSLLRSRKETNLPLTVLAKQWRKMYETGRRQNPPIALVTAAAFVYLAMSSPSSPPLFRAVPFSRVGLYISAAVLTLGIVPFTAIAMGNTNNTLIKVSESRGEGAAVADAEVEGLLLDWVAMNRIRSLFPLVASLIGIATASL</sequence>
<reference evidence="8 9" key="1">
    <citation type="submission" date="2024-07" db="EMBL/GenBank/DDBJ databases">
        <title>Section-level genome sequencing and comparative genomics of Aspergillus sections Usti and Cavernicolus.</title>
        <authorList>
            <consortium name="Lawrence Berkeley National Laboratory"/>
            <person name="Nybo J.L."/>
            <person name="Vesth T.C."/>
            <person name="Theobald S."/>
            <person name="Frisvad J.C."/>
            <person name="Larsen T.O."/>
            <person name="Kjaerboelling I."/>
            <person name="Rothschild-Mancinelli K."/>
            <person name="Lyhne E.K."/>
            <person name="Kogle M.E."/>
            <person name="Barry K."/>
            <person name="Clum A."/>
            <person name="Na H."/>
            <person name="Ledsgaard L."/>
            <person name="Lin J."/>
            <person name="Lipzen A."/>
            <person name="Kuo A."/>
            <person name="Riley R."/>
            <person name="Mondo S."/>
            <person name="LaButti K."/>
            <person name="Haridas S."/>
            <person name="Pangalinan J."/>
            <person name="Salamov A.A."/>
            <person name="Simmons B.A."/>
            <person name="Magnuson J.K."/>
            <person name="Chen J."/>
            <person name="Drula E."/>
            <person name="Henrissat B."/>
            <person name="Wiebenga A."/>
            <person name="Lubbers R.J."/>
            <person name="Gomes A.C."/>
            <person name="Makela M.R."/>
            <person name="Stajich J."/>
            <person name="Grigoriev I.V."/>
            <person name="Mortensen U.H."/>
            <person name="De vries R.P."/>
            <person name="Baker S.E."/>
            <person name="Andersen M.R."/>
        </authorList>
    </citation>
    <scope>NUCLEOTIDE SEQUENCE [LARGE SCALE GENOMIC DNA]</scope>
    <source>
        <strain evidence="8 9">CBS 600.67</strain>
    </source>
</reference>
<evidence type="ECO:0000313" key="8">
    <source>
        <dbReference type="EMBL" id="KAL2825351.1"/>
    </source>
</evidence>
<evidence type="ECO:0000256" key="2">
    <source>
        <dbReference type="ARBA" id="ARBA00022692"/>
    </source>
</evidence>
<evidence type="ECO:0000313" key="9">
    <source>
        <dbReference type="Proteomes" id="UP001610335"/>
    </source>
</evidence>